<feature type="transmembrane region" description="Helical" evidence="1">
    <location>
        <begin position="26"/>
        <end position="46"/>
    </location>
</feature>
<dbReference type="EMBL" id="JABBWE010000104">
    <property type="protein sequence ID" value="KAG1785765.1"/>
    <property type="molecule type" value="Genomic_DNA"/>
</dbReference>
<feature type="transmembrane region" description="Helical" evidence="1">
    <location>
        <begin position="179"/>
        <end position="206"/>
    </location>
</feature>
<dbReference type="AlphaFoldDB" id="A0A9P7ACS6"/>
<evidence type="ECO:0000259" key="2">
    <source>
        <dbReference type="Pfam" id="PF20151"/>
    </source>
</evidence>
<dbReference type="OrthoDB" id="3349377at2759"/>
<sequence length="324" mass="36294">MLIPQISLRRFSNDPIWWPAVNENLIISYFIVAACAAVMYDWGLTFGQEVELVWKQRWFLITVLYLVARYVAIGFVVMNVLISVPTISTTDAVSLIIYNVLTWMGEIVNAILGAIMIIRLHVMYQQSRKVLTFLVVIFLAIRIASAVIIAIMTVQISAAPEELLLSGTHQCMIDYAGDSIFLVSMTWILGTVWEVIALCLAVWIAVKHFRELRRDSRTGPVRDCLTVLIQTHVIYFASFLAASCFQIGLFSSTLSIDIYSLDTQIYIGFAQIFEIAQLSVLGPRLILSVRENHAKLVADPDTTSAMTSMIVFQESAHVETSSSV</sequence>
<dbReference type="InterPro" id="IPR045340">
    <property type="entry name" value="DUF6533"/>
</dbReference>
<feature type="transmembrane region" description="Helical" evidence="1">
    <location>
        <begin position="96"/>
        <end position="118"/>
    </location>
</feature>
<organism evidence="3 4">
    <name type="scientific">Suillus plorans</name>
    <dbReference type="NCBI Taxonomy" id="116603"/>
    <lineage>
        <taxon>Eukaryota</taxon>
        <taxon>Fungi</taxon>
        <taxon>Dikarya</taxon>
        <taxon>Basidiomycota</taxon>
        <taxon>Agaricomycotina</taxon>
        <taxon>Agaricomycetes</taxon>
        <taxon>Agaricomycetidae</taxon>
        <taxon>Boletales</taxon>
        <taxon>Suillineae</taxon>
        <taxon>Suillaceae</taxon>
        <taxon>Suillus</taxon>
    </lineage>
</organism>
<dbReference type="Pfam" id="PF20151">
    <property type="entry name" value="DUF6533"/>
    <property type="match status" value="1"/>
</dbReference>
<feature type="transmembrane region" description="Helical" evidence="1">
    <location>
        <begin position="130"/>
        <end position="159"/>
    </location>
</feature>
<dbReference type="RefSeq" id="XP_041153248.1">
    <property type="nucleotide sequence ID" value="XM_041312144.1"/>
</dbReference>
<protein>
    <recommendedName>
        <fullName evidence="2">DUF6533 domain-containing protein</fullName>
    </recommendedName>
</protein>
<name>A0A9P7ACS6_9AGAM</name>
<keyword evidence="1" id="KW-1133">Transmembrane helix</keyword>
<keyword evidence="1" id="KW-0472">Membrane</keyword>
<dbReference type="GeneID" id="64605908"/>
<feature type="transmembrane region" description="Helical" evidence="1">
    <location>
        <begin position="265"/>
        <end position="287"/>
    </location>
</feature>
<keyword evidence="1" id="KW-0812">Transmembrane</keyword>
<keyword evidence="4" id="KW-1185">Reference proteome</keyword>
<feature type="transmembrane region" description="Helical" evidence="1">
    <location>
        <begin position="58"/>
        <end position="84"/>
    </location>
</feature>
<feature type="domain" description="DUF6533" evidence="2">
    <location>
        <begin position="29"/>
        <end position="73"/>
    </location>
</feature>
<evidence type="ECO:0000313" key="3">
    <source>
        <dbReference type="EMBL" id="KAG1785765.1"/>
    </source>
</evidence>
<evidence type="ECO:0000256" key="1">
    <source>
        <dbReference type="SAM" id="Phobius"/>
    </source>
</evidence>
<accession>A0A9P7ACS6</accession>
<evidence type="ECO:0000313" key="4">
    <source>
        <dbReference type="Proteomes" id="UP000719766"/>
    </source>
</evidence>
<dbReference type="Proteomes" id="UP000719766">
    <property type="component" value="Unassembled WGS sequence"/>
</dbReference>
<comment type="caution">
    <text evidence="3">The sequence shown here is derived from an EMBL/GenBank/DDBJ whole genome shotgun (WGS) entry which is preliminary data.</text>
</comment>
<reference evidence="3" key="1">
    <citation type="journal article" date="2020" name="New Phytol.">
        <title>Comparative genomics reveals dynamic genome evolution in host specialist ectomycorrhizal fungi.</title>
        <authorList>
            <person name="Lofgren L.A."/>
            <person name="Nguyen N.H."/>
            <person name="Vilgalys R."/>
            <person name="Ruytinx J."/>
            <person name="Liao H.L."/>
            <person name="Branco S."/>
            <person name="Kuo A."/>
            <person name="LaButti K."/>
            <person name="Lipzen A."/>
            <person name="Andreopoulos W."/>
            <person name="Pangilinan J."/>
            <person name="Riley R."/>
            <person name="Hundley H."/>
            <person name="Na H."/>
            <person name="Barry K."/>
            <person name="Grigoriev I.V."/>
            <person name="Stajich J.E."/>
            <person name="Kennedy P.G."/>
        </authorList>
    </citation>
    <scope>NUCLEOTIDE SEQUENCE</scope>
    <source>
        <strain evidence="3">S12</strain>
    </source>
</reference>
<gene>
    <name evidence="3" type="ORF">HD556DRAFT_96438</name>
</gene>
<feature type="transmembrane region" description="Helical" evidence="1">
    <location>
        <begin position="227"/>
        <end position="250"/>
    </location>
</feature>
<proteinExistence type="predicted"/>